<reference evidence="2" key="1">
    <citation type="submission" date="2013-12" db="EMBL/GenBank/DDBJ databases">
        <title>The Genome Sequence of Aphanomyces invadans NJM9701.</title>
        <authorList>
            <consortium name="The Broad Institute Genomics Platform"/>
            <person name="Russ C."/>
            <person name="Tyler B."/>
            <person name="van West P."/>
            <person name="Dieguez-Uribeondo J."/>
            <person name="Young S.K."/>
            <person name="Zeng Q."/>
            <person name="Gargeya S."/>
            <person name="Fitzgerald M."/>
            <person name="Abouelleil A."/>
            <person name="Alvarado L."/>
            <person name="Chapman S.B."/>
            <person name="Gainer-Dewar J."/>
            <person name="Goldberg J."/>
            <person name="Griggs A."/>
            <person name="Gujja S."/>
            <person name="Hansen M."/>
            <person name="Howarth C."/>
            <person name="Imamovic A."/>
            <person name="Ireland A."/>
            <person name="Larimer J."/>
            <person name="McCowan C."/>
            <person name="Murphy C."/>
            <person name="Pearson M."/>
            <person name="Poon T.W."/>
            <person name="Priest M."/>
            <person name="Roberts A."/>
            <person name="Saif S."/>
            <person name="Shea T."/>
            <person name="Sykes S."/>
            <person name="Wortman J."/>
            <person name="Nusbaum C."/>
            <person name="Birren B."/>
        </authorList>
    </citation>
    <scope>NUCLEOTIDE SEQUENCE [LARGE SCALE GENOMIC DNA]</scope>
    <source>
        <strain evidence="2">NJM9701</strain>
    </source>
</reference>
<organism evidence="2">
    <name type="scientific">Aphanomyces invadans</name>
    <dbReference type="NCBI Taxonomy" id="157072"/>
    <lineage>
        <taxon>Eukaryota</taxon>
        <taxon>Sar</taxon>
        <taxon>Stramenopiles</taxon>
        <taxon>Oomycota</taxon>
        <taxon>Saprolegniomycetes</taxon>
        <taxon>Saprolegniales</taxon>
        <taxon>Verrucalvaceae</taxon>
        <taxon>Aphanomyces</taxon>
    </lineage>
</organism>
<gene>
    <name evidence="2" type="ORF">H310_14842</name>
</gene>
<proteinExistence type="predicted"/>
<dbReference type="GeneID" id="20091892"/>
<dbReference type="AlphaFoldDB" id="A0A024T9T5"/>
<evidence type="ECO:0000313" key="2">
    <source>
        <dbReference type="EMBL" id="ETV90371.1"/>
    </source>
</evidence>
<dbReference type="RefSeq" id="XP_008881005.1">
    <property type="nucleotide sequence ID" value="XM_008882783.1"/>
</dbReference>
<dbReference type="VEuPathDB" id="FungiDB:H310_14842"/>
<accession>A0A024T9T5</accession>
<dbReference type="EMBL" id="KI914045">
    <property type="protein sequence ID" value="ETV90371.1"/>
    <property type="molecule type" value="Genomic_DNA"/>
</dbReference>
<evidence type="ECO:0000256" key="1">
    <source>
        <dbReference type="SAM" id="MobiDB-lite"/>
    </source>
</evidence>
<dbReference type="OrthoDB" id="10365946at2759"/>
<name>A0A024T9T5_9STRA</name>
<feature type="region of interest" description="Disordered" evidence="1">
    <location>
        <begin position="1"/>
        <end position="26"/>
    </location>
</feature>
<protein>
    <submittedName>
        <fullName evidence="2">Uncharacterized protein</fullName>
    </submittedName>
</protein>
<sequence>MASSPRQEPDDEPPMDPESWGMPLIPNAEVPQNVVDAMKVAGATYSTMSDGGLCMIEVRHGDHAWEVYEKWLNLFDGGTMLVCASFRPTVDEFDVCPSREKGSHITWEVNSIVHHFSGLTMDNLPVGQRIPAPTADTLVIEKMRDPRVALDPLIECLRDPPDTYETLHGLPAGSYLCDLQHIWTGTIVMMAIFK</sequence>